<feature type="region of interest" description="Disordered" evidence="1">
    <location>
        <begin position="135"/>
        <end position="157"/>
    </location>
</feature>
<evidence type="ECO:0000256" key="1">
    <source>
        <dbReference type="SAM" id="MobiDB-lite"/>
    </source>
</evidence>
<dbReference type="AlphaFoldDB" id="A0A2Z6ZUE2"/>
<keyword evidence="3" id="KW-1185">Reference proteome</keyword>
<gene>
    <name evidence="2" type="ORF">F511_46505</name>
</gene>
<evidence type="ECO:0000313" key="2">
    <source>
        <dbReference type="EMBL" id="KZT76471.1"/>
    </source>
</evidence>
<dbReference type="Proteomes" id="UP000250235">
    <property type="component" value="Unassembled WGS sequence"/>
</dbReference>
<evidence type="ECO:0000313" key="3">
    <source>
        <dbReference type="Proteomes" id="UP000250235"/>
    </source>
</evidence>
<proteinExistence type="predicted"/>
<organism evidence="2 3">
    <name type="scientific">Dorcoceras hygrometricum</name>
    <dbReference type="NCBI Taxonomy" id="472368"/>
    <lineage>
        <taxon>Eukaryota</taxon>
        <taxon>Viridiplantae</taxon>
        <taxon>Streptophyta</taxon>
        <taxon>Embryophyta</taxon>
        <taxon>Tracheophyta</taxon>
        <taxon>Spermatophyta</taxon>
        <taxon>Magnoliopsida</taxon>
        <taxon>eudicotyledons</taxon>
        <taxon>Gunneridae</taxon>
        <taxon>Pentapetalae</taxon>
        <taxon>asterids</taxon>
        <taxon>lamiids</taxon>
        <taxon>Lamiales</taxon>
        <taxon>Gesneriaceae</taxon>
        <taxon>Didymocarpoideae</taxon>
        <taxon>Trichosporeae</taxon>
        <taxon>Loxocarpinae</taxon>
        <taxon>Dorcoceras</taxon>
    </lineage>
</organism>
<accession>A0A2Z6ZUE2</accession>
<dbReference type="EMBL" id="KV117619">
    <property type="protein sequence ID" value="KZT76471.1"/>
    <property type="molecule type" value="Genomic_DNA"/>
</dbReference>
<protein>
    <submittedName>
        <fullName evidence="2">Uncharacterized protein</fullName>
    </submittedName>
</protein>
<name>A0A2Z6ZUE2_9LAMI</name>
<sequence length="157" mass="17295">MNLSAVVFISTADESVSSRKKKKKKKKISFISTVDESINSRYSRRRRSVDGAGTKKFSRKLQLEIQQMRRGAKFGLSCDDISLDVITISRWISADDAKRKREATSYCAKIQQVATVLPVESLSAVATLPVATQSIQSQEDSGEAFDDPVASNSSIQS</sequence>
<reference evidence="2 3" key="1">
    <citation type="journal article" date="2015" name="Proc. Natl. Acad. Sci. U.S.A.">
        <title>The resurrection genome of Boea hygrometrica: A blueprint for survival of dehydration.</title>
        <authorList>
            <person name="Xiao L."/>
            <person name="Yang G."/>
            <person name="Zhang L."/>
            <person name="Yang X."/>
            <person name="Zhao S."/>
            <person name="Ji Z."/>
            <person name="Zhou Q."/>
            <person name="Hu M."/>
            <person name="Wang Y."/>
            <person name="Chen M."/>
            <person name="Xu Y."/>
            <person name="Jin H."/>
            <person name="Xiao X."/>
            <person name="Hu G."/>
            <person name="Bao F."/>
            <person name="Hu Y."/>
            <person name="Wan P."/>
            <person name="Li L."/>
            <person name="Deng X."/>
            <person name="Kuang T."/>
            <person name="Xiang C."/>
            <person name="Zhu J.K."/>
            <person name="Oliver M.J."/>
            <person name="He Y."/>
        </authorList>
    </citation>
    <scope>NUCLEOTIDE SEQUENCE [LARGE SCALE GENOMIC DNA]</scope>
    <source>
        <strain evidence="3">cv. XS01</strain>
    </source>
</reference>